<comment type="subcellular location">
    <subcellularLocation>
        <location evidence="1">Cell membrane</location>
        <topology evidence="1">Multi-pass membrane protein</topology>
    </subcellularLocation>
</comment>
<dbReference type="InterPro" id="IPR050250">
    <property type="entry name" value="Macrolide_Exporter_MacB"/>
</dbReference>
<feature type="domain" description="ABC3 transporter permease C-terminal" evidence="7">
    <location>
        <begin position="679"/>
        <end position="789"/>
    </location>
</feature>
<dbReference type="Pfam" id="PF12704">
    <property type="entry name" value="MacB_PCD"/>
    <property type="match status" value="2"/>
</dbReference>
<feature type="transmembrane region" description="Helical" evidence="6">
    <location>
        <begin position="674"/>
        <end position="698"/>
    </location>
</feature>
<evidence type="ECO:0000256" key="3">
    <source>
        <dbReference type="ARBA" id="ARBA00022692"/>
    </source>
</evidence>
<dbReference type="Pfam" id="PF02687">
    <property type="entry name" value="FtsX"/>
    <property type="match status" value="2"/>
</dbReference>
<feature type="domain" description="MacB-like periplasmic core" evidence="8">
    <location>
        <begin position="445"/>
        <end position="635"/>
    </location>
</feature>
<feature type="transmembrane region" description="Helical" evidence="6">
    <location>
        <begin position="391"/>
        <end position="415"/>
    </location>
</feature>
<evidence type="ECO:0000313" key="9">
    <source>
        <dbReference type="EMBL" id="SHH32797.1"/>
    </source>
</evidence>
<feature type="domain" description="ABC3 transporter permease C-terminal" evidence="7">
    <location>
        <begin position="301"/>
        <end position="417"/>
    </location>
</feature>
<dbReference type="GO" id="GO:0022857">
    <property type="term" value="F:transmembrane transporter activity"/>
    <property type="evidence" value="ECO:0007669"/>
    <property type="project" value="TreeGrafter"/>
</dbReference>
<feature type="transmembrane region" description="Helical" evidence="6">
    <location>
        <begin position="345"/>
        <end position="371"/>
    </location>
</feature>
<keyword evidence="4 6" id="KW-1133">Transmembrane helix</keyword>
<dbReference type="AlphaFoldDB" id="A0A1M5S2I0"/>
<evidence type="ECO:0000256" key="2">
    <source>
        <dbReference type="ARBA" id="ARBA00022475"/>
    </source>
</evidence>
<feature type="domain" description="MacB-like periplasmic core" evidence="8">
    <location>
        <begin position="20"/>
        <end position="239"/>
    </location>
</feature>
<dbReference type="Proteomes" id="UP000184212">
    <property type="component" value="Unassembled WGS sequence"/>
</dbReference>
<feature type="transmembrane region" description="Helical" evidence="6">
    <location>
        <begin position="293"/>
        <end position="314"/>
    </location>
</feature>
<name>A0A1M5S2I0_9BACT</name>
<evidence type="ECO:0000313" key="10">
    <source>
        <dbReference type="Proteomes" id="UP000184212"/>
    </source>
</evidence>
<dbReference type="RefSeq" id="WP_073137411.1">
    <property type="nucleotide sequence ID" value="NZ_FQWQ01000002.1"/>
</dbReference>
<gene>
    <name evidence="9" type="ORF">SAMN04488109_3718</name>
</gene>
<evidence type="ECO:0000256" key="1">
    <source>
        <dbReference type="ARBA" id="ARBA00004651"/>
    </source>
</evidence>
<sequence length="797" mass="88736">MFTNFFKTTFRNLRNNKVYSFINIAGLTLGMACAMLILLYVNDEVSYDAFQKNTSVLYRINRQITRPNGDIDKSGYTGYLQGPRFAANIPEVKAFVRYQQGEMNIQKGVDIRAQQVFLADTNFFSVFSFPLIAGNVHTALQQPNSVVITEDLAKKEFGTTDAIGKLIMFKDGDNFNPYEVTAVAKNCPQNSSIQFDVVMPLKVSKEDAGNNENWFNSFLNTFVVLTPQADAKMTGDKMQRFFLTDAAETIKAIQQQYNVKDIGLSFYLQPFSAIHLSQDAAAETPLVNASNPVYSYILSGIAVLILLIACINFINLTVARSVKRAKEIGIRKVVGSSRRQLMVQFLGESFVFCLAAFSLSIVVVEVVLPVFNQLCHKSLSLAYLLDVKLVAGYVLLLMVTSLLAGLHSAMVLSSYQPAQTLYARFNLSGKGYLQKSLVVFQFALASFLIIATFGIFLQFDYLTTQPLGYDDENIITVEKAGLTQKEAALFRQSLLRHADIIDAAPKNSGYAGNTLKVNGDSPINIILQAVDTSYLSLLKIPIVQGRNFSSQFPSDSTKSVLVNESFVKQAGWENPIGEQISNYDNNEKLTVIGVVKNYHFKPLTHAVEPELFTMSPQNNYGMMYIKIRPGSETQSLAFIQQTFRQLFPLDAYAYNFLDRKNAAAYEAEARWKQIILLSAMLTIFISCIGLFGLSVLSAEKRTKEIGIRKVLGASVSSIVSILSTDFLKLIVISLVISIPLAWLATDSWLQHYPYRITLSWWLFASVAFLVMLIGLFTVSFQSIKAAVANPVQSLKTE</sequence>
<keyword evidence="2" id="KW-1003">Cell membrane</keyword>
<evidence type="ECO:0000259" key="8">
    <source>
        <dbReference type="Pfam" id="PF12704"/>
    </source>
</evidence>
<reference evidence="9 10" key="1">
    <citation type="submission" date="2016-11" db="EMBL/GenBank/DDBJ databases">
        <authorList>
            <person name="Jaros S."/>
            <person name="Januszkiewicz K."/>
            <person name="Wedrychowicz H."/>
        </authorList>
    </citation>
    <scope>NUCLEOTIDE SEQUENCE [LARGE SCALE GENOMIC DNA]</scope>
    <source>
        <strain evidence="9 10">DSM 24574</strain>
    </source>
</reference>
<keyword evidence="10" id="KW-1185">Reference proteome</keyword>
<feature type="transmembrane region" description="Helical" evidence="6">
    <location>
        <begin position="758"/>
        <end position="778"/>
    </location>
</feature>
<feature type="transmembrane region" description="Helical" evidence="6">
    <location>
        <begin position="436"/>
        <end position="457"/>
    </location>
</feature>
<dbReference type="PANTHER" id="PTHR30572">
    <property type="entry name" value="MEMBRANE COMPONENT OF TRANSPORTER-RELATED"/>
    <property type="match status" value="1"/>
</dbReference>
<dbReference type="PROSITE" id="PS51257">
    <property type="entry name" value="PROKAR_LIPOPROTEIN"/>
    <property type="match status" value="1"/>
</dbReference>
<protein>
    <submittedName>
        <fullName evidence="9">Putative ABC transport system permease protein</fullName>
    </submittedName>
</protein>
<dbReference type="EMBL" id="FQWQ01000002">
    <property type="protein sequence ID" value="SHH32797.1"/>
    <property type="molecule type" value="Genomic_DNA"/>
</dbReference>
<dbReference type="InterPro" id="IPR003838">
    <property type="entry name" value="ABC3_permease_C"/>
</dbReference>
<dbReference type="OrthoDB" id="5933722at2"/>
<evidence type="ECO:0000256" key="5">
    <source>
        <dbReference type="ARBA" id="ARBA00023136"/>
    </source>
</evidence>
<evidence type="ECO:0000259" key="7">
    <source>
        <dbReference type="Pfam" id="PF02687"/>
    </source>
</evidence>
<keyword evidence="3 6" id="KW-0812">Transmembrane</keyword>
<dbReference type="STRING" id="947013.SAMN04488109_3718"/>
<proteinExistence type="predicted"/>
<evidence type="ECO:0000256" key="6">
    <source>
        <dbReference type="SAM" id="Phobius"/>
    </source>
</evidence>
<feature type="transmembrane region" description="Helical" evidence="6">
    <location>
        <begin position="21"/>
        <end position="41"/>
    </location>
</feature>
<organism evidence="9 10">
    <name type="scientific">Chryseolinea serpens</name>
    <dbReference type="NCBI Taxonomy" id="947013"/>
    <lineage>
        <taxon>Bacteria</taxon>
        <taxon>Pseudomonadati</taxon>
        <taxon>Bacteroidota</taxon>
        <taxon>Cytophagia</taxon>
        <taxon>Cytophagales</taxon>
        <taxon>Fulvivirgaceae</taxon>
        <taxon>Chryseolinea</taxon>
    </lineage>
</organism>
<accession>A0A1M5S2I0</accession>
<dbReference type="PANTHER" id="PTHR30572:SF18">
    <property type="entry name" value="ABC-TYPE MACROLIDE FAMILY EXPORT SYSTEM PERMEASE COMPONENT 2"/>
    <property type="match status" value="1"/>
</dbReference>
<evidence type="ECO:0000256" key="4">
    <source>
        <dbReference type="ARBA" id="ARBA00022989"/>
    </source>
</evidence>
<keyword evidence="5 6" id="KW-0472">Membrane</keyword>
<feature type="transmembrane region" description="Helical" evidence="6">
    <location>
        <begin position="710"/>
        <end position="738"/>
    </location>
</feature>
<dbReference type="InterPro" id="IPR025857">
    <property type="entry name" value="MacB_PCD"/>
</dbReference>
<dbReference type="GO" id="GO:0005886">
    <property type="term" value="C:plasma membrane"/>
    <property type="evidence" value="ECO:0007669"/>
    <property type="project" value="UniProtKB-SubCell"/>
</dbReference>